<evidence type="ECO:0000256" key="1">
    <source>
        <dbReference type="SAM" id="MobiDB-lite"/>
    </source>
</evidence>
<dbReference type="Proteomes" id="UP000693892">
    <property type="component" value="Unassembled WGS sequence"/>
</dbReference>
<feature type="compositionally biased region" description="Polar residues" evidence="1">
    <location>
        <begin position="1"/>
        <end position="26"/>
    </location>
</feature>
<gene>
    <name evidence="2" type="ORF">LEUCIP111803_02578</name>
</gene>
<reference evidence="2" key="1">
    <citation type="submission" date="2021-06" db="EMBL/GenBank/DDBJ databases">
        <authorList>
            <person name="Criscuolo A."/>
        </authorList>
    </citation>
    <scope>NUCLEOTIDE SEQUENCE</scope>
    <source>
        <strain evidence="2">CIP111803</strain>
    </source>
</reference>
<sequence length="154" mass="15910">MWTGTTGSCGSDASTTPAEADWSSSRPKAADLGPGLTALLNRVEQGIIEILDIELIGRDDAGAPIKRAFADLDGVTGIDVATFDGVESGILDGDDLESIASELQPGQIALAVVYEDRSLAMAADAWTAIGGVELFSGGIDIEELDRALNEGNQS</sequence>
<name>A0A916K0S8_9MICO</name>
<comment type="caution">
    <text evidence="2">The sequence shown here is derived from an EMBL/GenBank/DDBJ whole genome shotgun (WGS) entry which is preliminary data.</text>
</comment>
<protein>
    <submittedName>
        <fullName evidence="2">Uncharacterized protein</fullName>
    </submittedName>
</protein>
<evidence type="ECO:0000313" key="3">
    <source>
        <dbReference type="Proteomes" id="UP000693892"/>
    </source>
</evidence>
<organism evidence="2 3">
    <name type="scientific">Leucobacter soli</name>
    <dbReference type="NCBI Taxonomy" id="2812850"/>
    <lineage>
        <taxon>Bacteria</taxon>
        <taxon>Bacillati</taxon>
        <taxon>Actinomycetota</taxon>
        <taxon>Actinomycetes</taxon>
        <taxon>Micrococcales</taxon>
        <taxon>Microbacteriaceae</taxon>
        <taxon>Leucobacter</taxon>
    </lineage>
</organism>
<proteinExistence type="predicted"/>
<accession>A0A916K0S8</accession>
<dbReference type="AlphaFoldDB" id="A0A916K0S8"/>
<evidence type="ECO:0000313" key="2">
    <source>
        <dbReference type="EMBL" id="CAG7623103.1"/>
    </source>
</evidence>
<feature type="region of interest" description="Disordered" evidence="1">
    <location>
        <begin position="1"/>
        <end position="27"/>
    </location>
</feature>
<keyword evidence="3" id="KW-1185">Reference proteome</keyword>
<dbReference type="EMBL" id="CAJVAP010000062">
    <property type="protein sequence ID" value="CAG7623103.1"/>
    <property type="molecule type" value="Genomic_DNA"/>
</dbReference>